<keyword evidence="11" id="KW-1185">Reference proteome</keyword>
<name>A0AAC8YG73_9ACTN</name>
<organism evidence="8 10">
    <name type="scientific">Acidipropionibacterium acidipropionici</name>
    <dbReference type="NCBI Taxonomy" id="1748"/>
    <lineage>
        <taxon>Bacteria</taxon>
        <taxon>Bacillati</taxon>
        <taxon>Actinomycetota</taxon>
        <taxon>Actinomycetes</taxon>
        <taxon>Propionibacteriales</taxon>
        <taxon>Propionibacteriaceae</taxon>
        <taxon>Acidipropionibacterium</taxon>
    </lineage>
</organism>
<feature type="transmembrane region" description="Helical" evidence="6">
    <location>
        <begin position="231"/>
        <end position="250"/>
    </location>
</feature>
<dbReference type="GO" id="GO:0005886">
    <property type="term" value="C:plasma membrane"/>
    <property type="evidence" value="ECO:0007669"/>
    <property type="project" value="UniProtKB-SubCell"/>
</dbReference>
<dbReference type="RefSeq" id="WP_062819823.1">
    <property type="nucleotide sequence ID" value="NZ_CP014352.1"/>
</dbReference>
<dbReference type="EMBL" id="CP014352">
    <property type="protein sequence ID" value="AMS05820.1"/>
    <property type="molecule type" value="Genomic_DNA"/>
</dbReference>
<evidence type="ECO:0000256" key="2">
    <source>
        <dbReference type="ARBA" id="ARBA00022475"/>
    </source>
</evidence>
<sequence length="305" mass="32044">MDMNAALAGLLAAMVIGGLAMVVAGAVPAARPPRAEKLSTGMSTQLWTAVEKRWRSAPRGRRIRWTAGLAAGLVGYLVTGWAILLVLGPALLIGLPMLLSDPPERDLDMVRGLERWVRLVAGSASTGKSVVDAIRATRRQAPEILAEPLAGLVGRLDARWEPRAAFQRLADDLDSADADQVIAAILIASQRGGTGASATLTALAGGLADRAKAMREIATERAKPRIVVRQVTGIIGVVLGVALIFGRSYFTPYASLLGQGLLCLYAAMYTGALAVLARRSRMRRRDRILVGAGPGGPVSGTRGTP</sequence>
<gene>
    <name evidence="9" type="ORF">A8L58_12025</name>
    <name evidence="8" type="ORF">AXH35_10585</name>
</gene>
<comment type="subcellular location">
    <subcellularLocation>
        <location evidence="1">Cell membrane</location>
        <topology evidence="1">Multi-pass membrane protein</topology>
    </subcellularLocation>
</comment>
<reference evidence="8 10" key="2">
    <citation type="submission" date="2016-02" db="EMBL/GenBank/DDBJ databases">
        <title>Complete Genome Sequence of Propionibacterium acidipropionici ATCC 55737.</title>
        <authorList>
            <person name="Luna Flores C.H."/>
            <person name="Nielsen L.K."/>
            <person name="Marcellin E."/>
        </authorList>
    </citation>
    <scope>NUCLEOTIDE SEQUENCE [LARGE SCALE GENOMIC DNA]</scope>
    <source>
        <strain evidence="8 10">ATCC 55737</strain>
    </source>
</reference>
<evidence type="ECO:0000256" key="5">
    <source>
        <dbReference type="ARBA" id="ARBA00023136"/>
    </source>
</evidence>
<dbReference type="Proteomes" id="UP000178666">
    <property type="component" value="Chromosome"/>
</dbReference>
<dbReference type="EMBL" id="CP015970">
    <property type="protein sequence ID" value="AOZ47287.1"/>
    <property type="molecule type" value="Genomic_DNA"/>
</dbReference>
<feature type="transmembrane region" description="Helical" evidence="6">
    <location>
        <begin position="73"/>
        <end position="99"/>
    </location>
</feature>
<keyword evidence="3 6" id="KW-0812">Transmembrane</keyword>
<protein>
    <recommendedName>
        <fullName evidence="7">Type II secretion system protein GspF domain-containing protein</fullName>
    </recommendedName>
</protein>
<dbReference type="Pfam" id="PF00482">
    <property type="entry name" value="T2SSF"/>
    <property type="match status" value="1"/>
</dbReference>
<evidence type="ECO:0000256" key="3">
    <source>
        <dbReference type="ARBA" id="ARBA00022692"/>
    </source>
</evidence>
<keyword evidence="5 6" id="KW-0472">Membrane</keyword>
<evidence type="ECO:0000313" key="9">
    <source>
        <dbReference type="EMBL" id="AOZ47287.1"/>
    </source>
</evidence>
<proteinExistence type="predicted"/>
<evidence type="ECO:0000313" key="8">
    <source>
        <dbReference type="EMBL" id="AMS05820.1"/>
    </source>
</evidence>
<evidence type="ECO:0000256" key="1">
    <source>
        <dbReference type="ARBA" id="ARBA00004651"/>
    </source>
</evidence>
<reference evidence="9 11" key="1">
    <citation type="journal article" date="2016" name="Plant Dis.">
        <title>Improved production of propionic acid using genome shuffling.</title>
        <authorList>
            <person name="Luna-Flores C.H."/>
            <person name="Palfreyman R.W."/>
            <person name="Kromer J.O."/>
            <person name="Nielsen L.K."/>
            <person name="Marcellin E."/>
        </authorList>
    </citation>
    <scope>NUCLEOTIDE SEQUENCE [LARGE SCALE GENOMIC DNA]</scope>
    <source>
        <strain evidence="9 11">F3E8</strain>
    </source>
</reference>
<dbReference type="AlphaFoldDB" id="A0AAC8YG73"/>
<feature type="transmembrane region" description="Helical" evidence="6">
    <location>
        <begin position="256"/>
        <end position="277"/>
    </location>
</feature>
<dbReference type="InterPro" id="IPR018076">
    <property type="entry name" value="T2SS_GspF_dom"/>
</dbReference>
<feature type="domain" description="Type II secretion system protein GspF" evidence="7">
    <location>
        <begin position="116"/>
        <end position="243"/>
    </location>
</feature>
<dbReference type="PANTHER" id="PTHR35007">
    <property type="entry name" value="INTEGRAL MEMBRANE PROTEIN-RELATED"/>
    <property type="match status" value="1"/>
</dbReference>
<keyword evidence="2" id="KW-1003">Cell membrane</keyword>
<evidence type="ECO:0000313" key="10">
    <source>
        <dbReference type="Proteomes" id="UP000075221"/>
    </source>
</evidence>
<accession>A0AAC8YG73</accession>
<dbReference type="PANTHER" id="PTHR35007:SF3">
    <property type="entry name" value="POSSIBLE CONSERVED ALANINE RICH MEMBRANE PROTEIN"/>
    <property type="match status" value="1"/>
</dbReference>
<evidence type="ECO:0000259" key="7">
    <source>
        <dbReference type="Pfam" id="PF00482"/>
    </source>
</evidence>
<keyword evidence="4 6" id="KW-1133">Transmembrane helix</keyword>
<dbReference type="Proteomes" id="UP000075221">
    <property type="component" value="Chromosome"/>
</dbReference>
<evidence type="ECO:0000256" key="4">
    <source>
        <dbReference type="ARBA" id="ARBA00022989"/>
    </source>
</evidence>
<evidence type="ECO:0000313" key="11">
    <source>
        <dbReference type="Proteomes" id="UP000178666"/>
    </source>
</evidence>
<evidence type="ECO:0000256" key="6">
    <source>
        <dbReference type="SAM" id="Phobius"/>
    </source>
</evidence>